<evidence type="ECO:0000313" key="15">
    <source>
        <dbReference type="Proteomes" id="UP000318437"/>
    </source>
</evidence>
<name>A0A5C6CN65_9BACT</name>
<comment type="subcellular location">
    <subcellularLocation>
        <location evidence="1 10">Cytoplasm</location>
    </subcellularLocation>
</comment>
<dbReference type="PROSITE" id="PS01071">
    <property type="entry name" value="GRPE"/>
    <property type="match status" value="1"/>
</dbReference>
<dbReference type="Pfam" id="PF01025">
    <property type="entry name" value="GrpE"/>
    <property type="match status" value="1"/>
</dbReference>
<gene>
    <name evidence="10" type="primary">grpE</name>
    <name evidence="14" type="ORF">Pla144_27300</name>
</gene>
<dbReference type="GO" id="GO:0051082">
    <property type="term" value="F:unfolded protein binding"/>
    <property type="evidence" value="ECO:0007669"/>
    <property type="project" value="TreeGrafter"/>
</dbReference>
<dbReference type="CDD" id="cd00446">
    <property type="entry name" value="GrpE"/>
    <property type="match status" value="1"/>
</dbReference>
<dbReference type="InterPro" id="IPR009012">
    <property type="entry name" value="GrpE_head"/>
</dbReference>
<protein>
    <recommendedName>
        <fullName evidence="8 10">Protein GrpE</fullName>
    </recommendedName>
    <alternativeName>
        <fullName evidence="9 10">HSP-70 cofactor</fullName>
    </alternativeName>
</protein>
<evidence type="ECO:0000256" key="7">
    <source>
        <dbReference type="ARBA" id="ARBA00053401"/>
    </source>
</evidence>
<evidence type="ECO:0000313" key="14">
    <source>
        <dbReference type="EMBL" id="TWU25525.1"/>
    </source>
</evidence>
<dbReference type="GO" id="GO:0000774">
    <property type="term" value="F:adenyl-nucleotide exchange factor activity"/>
    <property type="evidence" value="ECO:0007669"/>
    <property type="project" value="InterPro"/>
</dbReference>
<evidence type="ECO:0000256" key="1">
    <source>
        <dbReference type="ARBA" id="ARBA00004496"/>
    </source>
</evidence>
<evidence type="ECO:0000256" key="3">
    <source>
        <dbReference type="ARBA" id="ARBA00011738"/>
    </source>
</evidence>
<dbReference type="PANTHER" id="PTHR21237:SF23">
    <property type="entry name" value="GRPE PROTEIN HOMOLOG, MITOCHONDRIAL"/>
    <property type="match status" value="1"/>
</dbReference>
<keyword evidence="15" id="KW-1185">Reference proteome</keyword>
<organism evidence="14 15">
    <name type="scientific">Bythopirellula polymerisocia</name>
    <dbReference type="NCBI Taxonomy" id="2528003"/>
    <lineage>
        <taxon>Bacteria</taxon>
        <taxon>Pseudomonadati</taxon>
        <taxon>Planctomycetota</taxon>
        <taxon>Planctomycetia</taxon>
        <taxon>Pirellulales</taxon>
        <taxon>Lacipirellulaceae</taxon>
        <taxon>Bythopirellula</taxon>
    </lineage>
</organism>
<feature type="region of interest" description="Disordered" evidence="13">
    <location>
        <begin position="1"/>
        <end position="21"/>
    </location>
</feature>
<dbReference type="AlphaFoldDB" id="A0A5C6CN65"/>
<comment type="subunit">
    <text evidence="3 10">Homodimer.</text>
</comment>
<evidence type="ECO:0000256" key="10">
    <source>
        <dbReference type="HAMAP-Rule" id="MF_01151"/>
    </source>
</evidence>
<dbReference type="PRINTS" id="PR00773">
    <property type="entry name" value="GRPEPROTEIN"/>
</dbReference>
<proteinExistence type="inferred from homology"/>
<dbReference type="SUPFAM" id="SSF58014">
    <property type="entry name" value="Coiled-coil domain of nucleotide exchange factor GrpE"/>
    <property type="match status" value="1"/>
</dbReference>
<dbReference type="OrthoDB" id="9812586at2"/>
<keyword evidence="5 10" id="KW-0346">Stress response</keyword>
<dbReference type="GO" id="GO:0006457">
    <property type="term" value="P:protein folding"/>
    <property type="evidence" value="ECO:0007669"/>
    <property type="project" value="InterPro"/>
</dbReference>
<accession>A0A5C6CN65</accession>
<dbReference type="RefSeq" id="WP_146451128.1">
    <property type="nucleotide sequence ID" value="NZ_SJPS01000004.1"/>
</dbReference>
<evidence type="ECO:0000256" key="9">
    <source>
        <dbReference type="ARBA" id="ARBA00076414"/>
    </source>
</evidence>
<dbReference type="Gene3D" id="3.90.20.20">
    <property type="match status" value="1"/>
</dbReference>
<evidence type="ECO:0000256" key="11">
    <source>
        <dbReference type="RuleBase" id="RU000639"/>
    </source>
</evidence>
<dbReference type="HAMAP" id="MF_01151">
    <property type="entry name" value="GrpE"/>
    <property type="match status" value="1"/>
</dbReference>
<dbReference type="Gene3D" id="2.30.22.10">
    <property type="entry name" value="Head domain of nucleotide exchange factor GrpE"/>
    <property type="match status" value="1"/>
</dbReference>
<comment type="function">
    <text evidence="7 10 11">Participates actively in the response to hyperosmotic and heat shock by preventing the aggregation of stress-denatured proteins, in association with DnaK and GrpE. It is the nucleotide exchange factor for DnaK and may function as a thermosensor. Unfolded proteins bind initially to DnaJ; upon interaction with the DnaJ-bound protein, DnaK hydrolyzes its bound ATP, resulting in the formation of a stable complex. GrpE releases ADP from DnaK; ATP binding to DnaK triggers the release of the substrate protein, thus completing the reaction cycle. Several rounds of ATP-dependent interactions between DnaJ, DnaK and GrpE are required for fully efficient folding.</text>
</comment>
<sequence length="185" mass="20304">MAMKPSAKDRPDNEASAEELQDEALESMNFEEVESAEAAELAAEKDRVLRLKADMENLRARTSRELADQQRYAAMPLIRDLLPVVDNIERAIDAAVKSGEATSLLEGFKLVHQQLLTALEQHHCKPMAALGEAFDPNLHAAILQQPSDEFPAQHVAHVAQVGYLLHDRVVRPAQVIISTGPADGP</sequence>
<keyword evidence="4 10" id="KW-0963">Cytoplasm</keyword>
<comment type="caution">
    <text evidence="14">The sequence shown here is derived from an EMBL/GenBank/DDBJ whole genome shotgun (WGS) entry which is preliminary data.</text>
</comment>
<keyword evidence="6 10" id="KW-0143">Chaperone</keyword>
<dbReference type="InterPro" id="IPR013805">
    <property type="entry name" value="GrpE_CC"/>
</dbReference>
<dbReference type="GO" id="GO:0042803">
    <property type="term" value="F:protein homodimerization activity"/>
    <property type="evidence" value="ECO:0007669"/>
    <property type="project" value="InterPro"/>
</dbReference>
<evidence type="ECO:0000256" key="13">
    <source>
        <dbReference type="SAM" id="MobiDB-lite"/>
    </source>
</evidence>
<evidence type="ECO:0000256" key="12">
    <source>
        <dbReference type="RuleBase" id="RU004478"/>
    </source>
</evidence>
<dbReference type="FunFam" id="2.30.22.10:FF:000001">
    <property type="entry name" value="Protein GrpE"/>
    <property type="match status" value="1"/>
</dbReference>
<dbReference type="EMBL" id="SJPS01000004">
    <property type="protein sequence ID" value="TWU25525.1"/>
    <property type="molecule type" value="Genomic_DNA"/>
</dbReference>
<dbReference type="Proteomes" id="UP000318437">
    <property type="component" value="Unassembled WGS sequence"/>
</dbReference>
<dbReference type="SUPFAM" id="SSF51064">
    <property type="entry name" value="Head domain of nucleotide exchange factor GrpE"/>
    <property type="match status" value="1"/>
</dbReference>
<evidence type="ECO:0000256" key="2">
    <source>
        <dbReference type="ARBA" id="ARBA00009054"/>
    </source>
</evidence>
<dbReference type="GO" id="GO:0051087">
    <property type="term" value="F:protein-folding chaperone binding"/>
    <property type="evidence" value="ECO:0007669"/>
    <property type="project" value="InterPro"/>
</dbReference>
<evidence type="ECO:0000256" key="5">
    <source>
        <dbReference type="ARBA" id="ARBA00023016"/>
    </source>
</evidence>
<reference evidence="14 15" key="1">
    <citation type="submission" date="2019-02" db="EMBL/GenBank/DDBJ databases">
        <title>Deep-cultivation of Planctomycetes and their phenomic and genomic characterization uncovers novel biology.</title>
        <authorList>
            <person name="Wiegand S."/>
            <person name="Jogler M."/>
            <person name="Boedeker C."/>
            <person name="Pinto D."/>
            <person name="Vollmers J."/>
            <person name="Rivas-Marin E."/>
            <person name="Kohn T."/>
            <person name="Peeters S.H."/>
            <person name="Heuer A."/>
            <person name="Rast P."/>
            <person name="Oberbeckmann S."/>
            <person name="Bunk B."/>
            <person name="Jeske O."/>
            <person name="Meyerdierks A."/>
            <person name="Storesund J.E."/>
            <person name="Kallscheuer N."/>
            <person name="Luecker S."/>
            <person name="Lage O.M."/>
            <person name="Pohl T."/>
            <person name="Merkel B.J."/>
            <person name="Hornburger P."/>
            <person name="Mueller R.-W."/>
            <person name="Bruemmer F."/>
            <person name="Labrenz M."/>
            <person name="Spormann A.M."/>
            <person name="Op Den Camp H."/>
            <person name="Overmann J."/>
            <person name="Amann R."/>
            <person name="Jetten M.S.M."/>
            <person name="Mascher T."/>
            <person name="Medema M.H."/>
            <person name="Devos D.P."/>
            <person name="Kaster A.-K."/>
            <person name="Ovreas L."/>
            <person name="Rohde M."/>
            <person name="Galperin M.Y."/>
            <person name="Jogler C."/>
        </authorList>
    </citation>
    <scope>NUCLEOTIDE SEQUENCE [LARGE SCALE GENOMIC DNA]</scope>
    <source>
        <strain evidence="14 15">Pla144</strain>
    </source>
</reference>
<dbReference type="PANTHER" id="PTHR21237">
    <property type="entry name" value="GRPE PROTEIN"/>
    <property type="match status" value="1"/>
</dbReference>
<dbReference type="InterPro" id="IPR000740">
    <property type="entry name" value="GrpE"/>
</dbReference>
<evidence type="ECO:0000256" key="8">
    <source>
        <dbReference type="ARBA" id="ARBA00072274"/>
    </source>
</evidence>
<dbReference type="GO" id="GO:0005737">
    <property type="term" value="C:cytoplasm"/>
    <property type="evidence" value="ECO:0007669"/>
    <property type="project" value="UniProtKB-SubCell"/>
</dbReference>
<feature type="compositionally biased region" description="Basic and acidic residues" evidence="13">
    <location>
        <begin position="1"/>
        <end position="13"/>
    </location>
</feature>
<evidence type="ECO:0000256" key="4">
    <source>
        <dbReference type="ARBA" id="ARBA00022490"/>
    </source>
</evidence>
<comment type="similarity">
    <text evidence="2 10 12">Belongs to the GrpE family.</text>
</comment>
<evidence type="ECO:0000256" key="6">
    <source>
        <dbReference type="ARBA" id="ARBA00023186"/>
    </source>
</evidence>
<dbReference type="NCBIfam" id="NF010738">
    <property type="entry name" value="PRK14140.1"/>
    <property type="match status" value="1"/>
</dbReference>